<protein>
    <submittedName>
        <fullName evidence="1">Uncharacterized protein</fullName>
    </submittedName>
</protein>
<comment type="caution">
    <text evidence="1">The sequence shown here is derived from an EMBL/GenBank/DDBJ whole genome shotgun (WGS) entry which is preliminary data.</text>
</comment>
<dbReference type="Proteomes" id="UP001487740">
    <property type="component" value="Unassembled WGS sequence"/>
</dbReference>
<evidence type="ECO:0000313" key="1">
    <source>
        <dbReference type="EMBL" id="KAK8397537.1"/>
    </source>
</evidence>
<organism evidence="1 2">
    <name type="scientific">Scylla paramamosain</name>
    <name type="common">Mud crab</name>
    <dbReference type="NCBI Taxonomy" id="85552"/>
    <lineage>
        <taxon>Eukaryota</taxon>
        <taxon>Metazoa</taxon>
        <taxon>Ecdysozoa</taxon>
        <taxon>Arthropoda</taxon>
        <taxon>Crustacea</taxon>
        <taxon>Multicrustacea</taxon>
        <taxon>Malacostraca</taxon>
        <taxon>Eumalacostraca</taxon>
        <taxon>Eucarida</taxon>
        <taxon>Decapoda</taxon>
        <taxon>Pleocyemata</taxon>
        <taxon>Brachyura</taxon>
        <taxon>Eubrachyura</taxon>
        <taxon>Portunoidea</taxon>
        <taxon>Portunidae</taxon>
        <taxon>Portuninae</taxon>
        <taxon>Scylla</taxon>
    </lineage>
</organism>
<keyword evidence="2" id="KW-1185">Reference proteome</keyword>
<accession>A0AAW0UFR5</accession>
<proteinExistence type="predicted"/>
<gene>
    <name evidence="1" type="ORF">O3P69_004355</name>
</gene>
<dbReference type="EMBL" id="JARAKH010000013">
    <property type="protein sequence ID" value="KAK8397537.1"/>
    <property type="molecule type" value="Genomic_DNA"/>
</dbReference>
<evidence type="ECO:0000313" key="2">
    <source>
        <dbReference type="Proteomes" id="UP001487740"/>
    </source>
</evidence>
<dbReference type="InterPro" id="IPR021109">
    <property type="entry name" value="Peptidase_aspartic_dom_sf"/>
</dbReference>
<name>A0AAW0UFR5_SCYPA</name>
<reference evidence="1 2" key="1">
    <citation type="submission" date="2023-03" db="EMBL/GenBank/DDBJ databases">
        <title>High-quality genome of Scylla paramamosain provides insights in environmental adaptation.</title>
        <authorList>
            <person name="Zhang L."/>
        </authorList>
    </citation>
    <scope>NUCLEOTIDE SEQUENCE [LARGE SCALE GENOMIC DNA]</scope>
    <source>
        <strain evidence="1">LZ_2023a</strain>
        <tissue evidence="1">Muscle</tissue>
    </source>
</reference>
<sequence>MQSDSILPPTSPPVAAAQVKLPTFSVDHILASLPEELYPCISERPISKGDTAIEYSDLKTFLLQCFTPSAASPVTQLLQLSKQPLCDQRPSKALFEMKALARLSPAADGSKRKLDLLQALWLLHLSESICAVIPNAEEMDEDELQQMADRLNNAQAAAGCHVNAVPFITSTAPPCRRRLTLQQSTTLQCVPVSLSYNNNTTLGHNHDSSKTVESSSMACAIFTLGLVLMPGTAELVVPSQRTCKSAATYCGSPRWHHYLFLHDPINGVHILVDTRTGRSLLPASQWRKPHLPQLISRLMAPNGTLIQTYSCQHLNVRIGNHTCGRNFVLADVTHPLLGADFLANYLLLINISSARLLDTVSLATTPIAVAPDNLAIQVIDATDDFSHFQDSYPDVLKPMLCLKI</sequence>
<dbReference type="SUPFAM" id="SSF50630">
    <property type="entry name" value="Acid proteases"/>
    <property type="match status" value="1"/>
</dbReference>
<dbReference type="AlphaFoldDB" id="A0AAW0UFR5"/>